<dbReference type="OrthoDB" id="5816493at2759"/>
<dbReference type="EMBL" id="KI658532">
    <property type="protein sequence ID" value="ETN82221.1"/>
    <property type="molecule type" value="Genomic_DNA"/>
</dbReference>
<organism evidence="1 2">
    <name type="scientific">Necator americanus</name>
    <name type="common">Human hookworm</name>
    <dbReference type="NCBI Taxonomy" id="51031"/>
    <lineage>
        <taxon>Eukaryota</taxon>
        <taxon>Metazoa</taxon>
        <taxon>Ecdysozoa</taxon>
        <taxon>Nematoda</taxon>
        <taxon>Chromadorea</taxon>
        <taxon>Rhabditida</taxon>
        <taxon>Rhabditina</taxon>
        <taxon>Rhabditomorpha</taxon>
        <taxon>Strongyloidea</taxon>
        <taxon>Ancylostomatidae</taxon>
        <taxon>Bunostominae</taxon>
        <taxon>Necator</taxon>
    </lineage>
</organism>
<dbReference type="AlphaFoldDB" id="W2TM64"/>
<evidence type="ECO:0000313" key="1">
    <source>
        <dbReference type="EMBL" id="ETN82221.1"/>
    </source>
</evidence>
<protein>
    <submittedName>
        <fullName evidence="1">Uncharacterized protein</fullName>
    </submittedName>
</protein>
<evidence type="ECO:0000313" key="2">
    <source>
        <dbReference type="Proteomes" id="UP000053676"/>
    </source>
</evidence>
<reference evidence="2" key="1">
    <citation type="journal article" date="2014" name="Nat. Genet.">
        <title>Genome of the human hookworm Necator americanus.</title>
        <authorList>
            <person name="Tang Y.T."/>
            <person name="Gao X."/>
            <person name="Rosa B.A."/>
            <person name="Abubucker S."/>
            <person name="Hallsworth-Pepin K."/>
            <person name="Martin J."/>
            <person name="Tyagi R."/>
            <person name="Heizer E."/>
            <person name="Zhang X."/>
            <person name="Bhonagiri-Palsikar V."/>
            <person name="Minx P."/>
            <person name="Warren W.C."/>
            <person name="Wang Q."/>
            <person name="Zhan B."/>
            <person name="Hotez P.J."/>
            <person name="Sternberg P.W."/>
            <person name="Dougall A."/>
            <person name="Gaze S.T."/>
            <person name="Mulvenna J."/>
            <person name="Sotillo J."/>
            <person name="Ranganathan S."/>
            <person name="Rabelo E.M."/>
            <person name="Wilson R.K."/>
            <person name="Felgner P.L."/>
            <person name="Bethony J."/>
            <person name="Hawdon J.M."/>
            <person name="Gasser R.B."/>
            <person name="Loukas A."/>
            <person name="Mitreva M."/>
        </authorList>
    </citation>
    <scope>NUCLEOTIDE SEQUENCE [LARGE SCALE GENOMIC DNA]</scope>
</reference>
<feature type="non-terminal residue" evidence="1">
    <location>
        <position position="1"/>
    </location>
</feature>
<dbReference type="KEGG" id="nai:NECAME_17764"/>
<accession>W2TM64</accession>
<dbReference type="OMA" id="FNEREPI"/>
<gene>
    <name evidence="1" type="ORF">NECAME_17764</name>
</gene>
<name>W2TM64_NECAM</name>
<keyword evidence="2" id="KW-1185">Reference proteome</keyword>
<proteinExistence type="predicted"/>
<sequence length="148" mass="16569">MDRKIVPNQKDRVCTGSVGEKIIVRTSSTRGSVRETLTKAIRSTLRRTSTEKSQTPNDVSGITHKSLVELKGFNEKKSSHDKLPPRDTMSQSMINQTTCSYCQECSLHASPSLSTLRDFNMIDYDDARTTLAYGLRSSAVDQLNDCEY</sequence>
<dbReference type="Proteomes" id="UP000053676">
    <property type="component" value="Unassembled WGS sequence"/>
</dbReference>